<keyword evidence="6 15" id="KW-0547">Nucleotide-binding</keyword>
<dbReference type="VEuPathDB" id="TrichDB:TRFO_04056"/>
<comment type="caution">
    <text evidence="15">Lacks conserved residue(s) required for the propagation of feature annotation.</text>
</comment>
<evidence type="ECO:0000256" key="14">
    <source>
        <dbReference type="ARBA" id="ARBA00048694"/>
    </source>
</evidence>
<dbReference type="FunFam" id="3.40.50.1000:FF:000193">
    <property type="entry name" value="Plasma membrane calcium-transporting ATPase 2"/>
    <property type="match status" value="1"/>
</dbReference>
<dbReference type="Pfam" id="PF13246">
    <property type="entry name" value="Cation_ATPase"/>
    <property type="match status" value="1"/>
</dbReference>
<dbReference type="InterPro" id="IPR006408">
    <property type="entry name" value="P-type_ATPase_IIB"/>
</dbReference>
<dbReference type="NCBIfam" id="TIGR01517">
    <property type="entry name" value="ATPase-IIB_Ca"/>
    <property type="match status" value="1"/>
</dbReference>
<feature type="transmembrane region" description="Helical" evidence="15">
    <location>
        <begin position="819"/>
        <end position="841"/>
    </location>
</feature>
<dbReference type="EMBL" id="MLAK01000594">
    <property type="protein sequence ID" value="OHT11104.1"/>
    <property type="molecule type" value="Genomic_DNA"/>
</dbReference>
<sequence length="1003" mass="112263">MRNTSNDLNTIHLFSHLIELTLFTMTNVTTEQLAKFFERGEIEELQELGGIEGLVDNFETSLKDGISETEMADNYRSRKEKWGMNILPDPPSKSWCRLFLDTFKDLMLKILIIISLISLVLTAAFSYDQGIIHFIDPIAILLCVMIVSFVTANVNWTQQNAFLSVSRCKNEFFVNVIRGGEETQILSTEILVGDLLSLKNGDAIPVDGLYITGHDLKVDNSQTTGESVPIPVNEQNPVVLSGTAVDSGDAIILVCAIGSNSQSGIIMTKLQEMNQEAEQTPLQEKLDRIAVLITYMGLFGAILTFLVLFIIWLTEIIGTKWQRAYLTSLMDNLMVAFTIFISAVPEGLPLAVVISLGFSMKKMMNDHNFVRHMSACETMGGATTICSDKTGTLTQNKMTVVIYHMDGQDFEQDSGFTDIHPDVMKVLADSIGCNTNAYMTIKPGETVPQYIGKSTECALLKMIMDCNFDYKEIREMHQTLVLHDFNSTRKRMSSVVQHSENSFRVYAKGAPEILIKKCTHYLKSNGERSELEPVESDALIQRVNELADDQLRTMLITYSDLEGEEFSDDWRDPSNVECNLTIIGICGIRDPLRPEVPHAIEMCKQAGVLVRMVTGDNINTAVSIARQCGILTEEGHAMLGKEFSAMSKVQLIDKLPNLQVLARSSPLDKYRLVSLLMECGEVVAVTGDGSNDSTALRKANVGLAMGLCGTELAKMASDIVILDDNFNSIVSALKWGRCIYDNVRSFLQFQLTVNICAMIISFVGSCVMRESPLRAIQLLWVSLIMDSFGALALATKGPFDSLLDRPPYGESGALISRLMYRNIIIHALFQTFLCLLVLFGAEKFFKLDTSIDRMENTFIFNVFVFCQIFNLFNSRVTDPSQTFFEGLFSNIFFWIIMIGITVVQVILVEFGGQIFGCTHLPWQQWLWSLGLASCEFIVGFILRLIPIKDDTQDRLVVNREQKRQIMKRRYTGMTPSMMWRAPDADDLPPPDKSKGKTEEIVSP</sequence>
<dbReference type="Pfam" id="PF00690">
    <property type="entry name" value="Cation_ATPase_N"/>
    <property type="match status" value="1"/>
</dbReference>
<comment type="catalytic activity">
    <reaction evidence="14 15">
        <text>Ca(2+)(in) + ATP + H2O = Ca(2+)(out) + ADP + phosphate + H(+)</text>
        <dbReference type="Rhea" id="RHEA:18105"/>
        <dbReference type="ChEBI" id="CHEBI:15377"/>
        <dbReference type="ChEBI" id="CHEBI:15378"/>
        <dbReference type="ChEBI" id="CHEBI:29108"/>
        <dbReference type="ChEBI" id="CHEBI:30616"/>
        <dbReference type="ChEBI" id="CHEBI:43474"/>
        <dbReference type="ChEBI" id="CHEBI:456216"/>
        <dbReference type="EC" id="7.2.2.10"/>
    </reaction>
</comment>
<keyword evidence="13 15" id="KW-0472">Membrane</keyword>
<keyword evidence="5" id="KW-0479">Metal-binding</keyword>
<dbReference type="GO" id="GO:0005388">
    <property type="term" value="F:P-type calcium transporter activity"/>
    <property type="evidence" value="ECO:0007669"/>
    <property type="project" value="UniProtKB-EC"/>
</dbReference>
<evidence type="ECO:0000256" key="16">
    <source>
        <dbReference type="SAM" id="MobiDB-lite"/>
    </source>
</evidence>
<dbReference type="FunFam" id="2.70.150.10:FF:000029">
    <property type="entry name" value="Calcium-transporting ATPase"/>
    <property type="match status" value="1"/>
</dbReference>
<accession>A0A1J4KJI2</accession>
<dbReference type="PANTHER" id="PTHR24093">
    <property type="entry name" value="CATION TRANSPORTING ATPASE"/>
    <property type="match status" value="1"/>
</dbReference>
<feature type="domain" description="Cation-transporting P-type ATPase N-terminal" evidence="17">
    <location>
        <begin position="47"/>
        <end position="123"/>
    </location>
</feature>
<dbReference type="FunFam" id="3.40.1110.10:FF:000045">
    <property type="entry name" value="Calcium-transporting ATPase"/>
    <property type="match status" value="1"/>
</dbReference>
<dbReference type="InterPro" id="IPR044492">
    <property type="entry name" value="P_typ_ATPase_HD_dom"/>
</dbReference>
<dbReference type="SUPFAM" id="SSF81665">
    <property type="entry name" value="Calcium ATPase, transmembrane domain M"/>
    <property type="match status" value="1"/>
</dbReference>
<evidence type="ECO:0000256" key="10">
    <source>
        <dbReference type="ARBA" id="ARBA00022967"/>
    </source>
</evidence>
<dbReference type="AlphaFoldDB" id="A0A1J4KJI2"/>
<dbReference type="Gene3D" id="3.40.50.1000">
    <property type="entry name" value="HAD superfamily/HAD-like"/>
    <property type="match status" value="1"/>
</dbReference>
<dbReference type="SMART" id="SM00831">
    <property type="entry name" value="Cation_ATPase_N"/>
    <property type="match status" value="1"/>
</dbReference>
<dbReference type="SFLD" id="SFLDF00027">
    <property type="entry name" value="p-type_atpase"/>
    <property type="match status" value="1"/>
</dbReference>
<dbReference type="InterPro" id="IPR001757">
    <property type="entry name" value="P_typ_ATPase"/>
</dbReference>
<dbReference type="Pfam" id="PF00689">
    <property type="entry name" value="Cation_ATPase_C"/>
    <property type="match status" value="1"/>
</dbReference>
<comment type="similarity">
    <text evidence="15">Belongs to the cation transport ATPase (P-type) (TC 3.A.3) family.</text>
</comment>
<dbReference type="PRINTS" id="PR00119">
    <property type="entry name" value="CATATPASE"/>
</dbReference>
<dbReference type="InterPro" id="IPR018303">
    <property type="entry name" value="ATPase_P-typ_P_site"/>
</dbReference>
<gene>
    <name evidence="18" type="ORF">TRFO_04056</name>
</gene>
<evidence type="ECO:0000256" key="6">
    <source>
        <dbReference type="ARBA" id="ARBA00022741"/>
    </source>
</evidence>
<evidence type="ECO:0000256" key="2">
    <source>
        <dbReference type="ARBA" id="ARBA00022448"/>
    </source>
</evidence>
<evidence type="ECO:0000256" key="11">
    <source>
        <dbReference type="ARBA" id="ARBA00022989"/>
    </source>
</evidence>
<dbReference type="GO" id="GO:0005524">
    <property type="term" value="F:ATP binding"/>
    <property type="evidence" value="ECO:0007669"/>
    <property type="project" value="UniProtKB-KW"/>
</dbReference>
<dbReference type="Gene3D" id="3.40.1110.10">
    <property type="entry name" value="Calcium-transporting ATPase, cytoplasmic domain N"/>
    <property type="match status" value="1"/>
</dbReference>
<feature type="transmembrane region" description="Helical" evidence="15">
    <location>
        <begin position="106"/>
        <end position="125"/>
    </location>
</feature>
<keyword evidence="12 15" id="KW-0406">Ion transport</keyword>
<evidence type="ECO:0000259" key="17">
    <source>
        <dbReference type="SMART" id="SM00831"/>
    </source>
</evidence>
<dbReference type="Gene3D" id="1.20.1110.10">
    <property type="entry name" value="Calcium-transporting ATPase, transmembrane domain"/>
    <property type="match status" value="1"/>
</dbReference>
<dbReference type="InterPro" id="IPR006068">
    <property type="entry name" value="ATPase_P-typ_cation-transptr_C"/>
</dbReference>
<dbReference type="Gene3D" id="2.70.150.10">
    <property type="entry name" value="Calcium-transporting ATPase, cytoplasmic transduction domain A"/>
    <property type="match status" value="1"/>
</dbReference>
<dbReference type="PROSITE" id="PS00154">
    <property type="entry name" value="ATPASE_E1_E2"/>
    <property type="match status" value="1"/>
</dbReference>
<dbReference type="PRINTS" id="PR00120">
    <property type="entry name" value="HATPASE"/>
</dbReference>
<dbReference type="InterPro" id="IPR023299">
    <property type="entry name" value="ATPase_P-typ_cyto_dom_N"/>
</dbReference>
<evidence type="ECO:0000256" key="9">
    <source>
        <dbReference type="ARBA" id="ARBA00022842"/>
    </source>
</evidence>
<comment type="function">
    <text evidence="15">Catalyzes the hydrolysis of ATP coupled with the transport of calcium.</text>
</comment>
<feature type="region of interest" description="Disordered" evidence="16">
    <location>
        <begin position="976"/>
        <end position="1003"/>
    </location>
</feature>
<evidence type="ECO:0000256" key="1">
    <source>
        <dbReference type="ARBA" id="ARBA00004127"/>
    </source>
</evidence>
<dbReference type="SUPFAM" id="SSF81660">
    <property type="entry name" value="Metal cation-transporting ATPase, ATP-binding domain N"/>
    <property type="match status" value="1"/>
</dbReference>
<evidence type="ECO:0000256" key="4">
    <source>
        <dbReference type="ARBA" id="ARBA00022692"/>
    </source>
</evidence>
<evidence type="ECO:0000313" key="19">
    <source>
        <dbReference type="Proteomes" id="UP000179807"/>
    </source>
</evidence>
<dbReference type="Pfam" id="PF00122">
    <property type="entry name" value="E1-E2_ATPase"/>
    <property type="match status" value="1"/>
</dbReference>
<keyword evidence="11 15" id="KW-1133">Transmembrane helix</keyword>
<dbReference type="PANTHER" id="PTHR24093:SF369">
    <property type="entry name" value="CALCIUM-TRANSPORTING ATPASE"/>
    <property type="match status" value="1"/>
</dbReference>
<keyword evidence="3 15" id="KW-0109">Calcium transport</keyword>
<feature type="transmembrane region" description="Helical" evidence="15">
    <location>
        <begin position="333"/>
        <end position="358"/>
    </location>
</feature>
<keyword evidence="8 15" id="KW-0067">ATP-binding</keyword>
<evidence type="ECO:0000256" key="8">
    <source>
        <dbReference type="ARBA" id="ARBA00022840"/>
    </source>
</evidence>
<dbReference type="NCBIfam" id="TIGR01494">
    <property type="entry name" value="ATPase_P-type"/>
    <property type="match status" value="2"/>
</dbReference>
<keyword evidence="7 15" id="KW-0106">Calcium</keyword>
<dbReference type="GO" id="GO:0016887">
    <property type="term" value="F:ATP hydrolysis activity"/>
    <property type="evidence" value="ECO:0007669"/>
    <property type="project" value="InterPro"/>
</dbReference>
<dbReference type="SFLD" id="SFLDG00002">
    <property type="entry name" value="C1.7:_P-type_atpase_like"/>
    <property type="match status" value="1"/>
</dbReference>
<dbReference type="SUPFAM" id="SSF56784">
    <property type="entry name" value="HAD-like"/>
    <property type="match status" value="1"/>
</dbReference>
<feature type="transmembrane region" description="Helical" evidence="15">
    <location>
        <begin position="131"/>
        <end position="154"/>
    </location>
</feature>
<dbReference type="InterPro" id="IPR023298">
    <property type="entry name" value="ATPase_P-typ_TM_dom_sf"/>
</dbReference>
<dbReference type="GO" id="GO:0012505">
    <property type="term" value="C:endomembrane system"/>
    <property type="evidence" value="ECO:0007669"/>
    <property type="project" value="UniProtKB-SubCell"/>
</dbReference>
<feature type="transmembrane region" description="Helical" evidence="15">
    <location>
        <begin position="778"/>
        <end position="799"/>
    </location>
</feature>
<comment type="subcellular location">
    <subcellularLocation>
        <location evidence="1">Endomembrane system</location>
        <topology evidence="1">Multi-pass membrane protein</topology>
    </subcellularLocation>
    <subcellularLocation>
        <location evidence="15">Membrane</location>
        <topology evidence="15">Multi-pass membrane protein</topology>
    </subcellularLocation>
</comment>
<dbReference type="EC" id="7.2.2.10" evidence="15"/>
<feature type="transmembrane region" description="Helical" evidence="15">
    <location>
        <begin position="924"/>
        <end position="945"/>
    </location>
</feature>
<protein>
    <recommendedName>
        <fullName evidence="15">Calcium-transporting ATPase</fullName>
        <ecNumber evidence="15">7.2.2.10</ecNumber>
    </recommendedName>
</protein>
<dbReference type="InterPro" id="IPR023214">
    <property type="entry name" value="HAD_sf"/>
</dbReference>
<keyword evidence="4 15" id="KW-0812">Transmembrane</keyword>
<keyword evidence="9" id="KW-0460">Magnesium</keyword>
<dbReference type="SUPFAM" id="SSF81653">
    <property type="entry name" value="Calcium ATPase, transduction domain A"/>
    <property type="match status" value="1"/>
</dbReference>
<feature type="compositionally biased region" description="Basic and acidic residues" evidence="16">
    <location>
        <begin position="989"/>
        <end position="1003"/>
    </location>
</feature>
<dbReference type="InterPro" id="IPR008250">
    <property type="entry name" value="ATPase_P-typ_transduc_dom_A_sf"/>
</dbReference>
<evidence type="ECO:0000256" key="12">
    <source>
        <dbReference type="ARBA" id="ARBA00023065"/>
    </source>
</evidence>
<evidence type="ECO:0000256" key="3">
    <source>
        <dbReference type="ARBA" id="ARBA00022568"/>
    </source>
</evidence>
<keyword evidence="2 15" id="KW-0813">Transport</keyword>
<dbReference type="RefSeq" id="XP_068364240.1">
    <property type="nucleotide sequence ID" value="XM_068491656.1"/>
</dbReference>
<comment type="caution">
    <text evidence="18">The sequence shown here is derived from an EMBL/GenBank/DDBJ whole genome shotgun (WGS) entry which is preliminary data.</text>
</comment>
<proteinExistence type="inferred from homology"/>
<dbReference type="InterPro" id="IPR059000">
    <property type="entry name" value="ATPase_P-type_domA"/>
</dbReference>
<evidence type="ECO:0000256" key="5">
    <source>
        <dbReference type="ARBA" id="ARBA00022723"/>
    </source>
</evidence>
<evidence type="ECO:0000313" key="18">
    <source>
        <dbReference type="EMBL" id="OHT11104.1"/>
    </source>
</evidence>
<evidence type="ECO:0000256" key="7">
    <source>
        <dbReference type="ARBA" id="ARBA00022837"/>
    </source>
</evidence>
<dbReference type="OrthoDB" id="3352408at2759"/>
<keyword evidence="10" id="KW-1278">Translocase</keyword>
<dbReference type="Proteomes" id="UP000179807">
    <property type="component" value="Unassembled WGS sequence"/>
</dbReference>
<dbReference type="SFLD" id="SFLDS00003">
    <property type="entry name" value="Haloacid_Dehalogenase"/>
    <property type="match status" value="1"/>
</dbReference>
<evidence type="ECO:0000256" key="15">
    <source>
        <dbReference type="RuleBase" id="RU361146"/>
    </source>
</evidence>
<keyword evidence="19" id="KW-1185">Reference proteome</keyword>
<reference evidence="18" key="1">
    <citation type="submission" date="2016-10" db="EMBL/GenBank/DDBJ databases">
        <authorList>
            <person name="Benchimol M."/>
            <person name="Almeida L.G."/>
            <person name="Vasconcelos A.T."/>
            <person name="Perreira-Neves A."/>
            <person name="Rosa I.A."/>
            <person name="Tasca T."/>
            <person name="Bogo M.R."/>
            <person name="de Souza W."/>
        </authorList>
    </citation>
    <scope>NUCLEOTIDE SEQUENCE [LARGE SCALE GENOMIC DNA]</scope>
    <source>
        <strain evidence="18">K</strain>
    </source>
</reference>
<feature type="transmembrane region" description="Helical" evidence="15">
    <location>
        <begin position="892"/>
        <end position="912"/>
    </location>
</feature>
<name>A0A1J4KJI2_9EUKA</name>
<dbReference type="GO" id="GO:0046872">
    <property type="term" value="F:metal ion binding"/>
    <property type="evidence" value="ECO:0007669"/>
    <property type="project" value="UniProtKB-KW"/>
</dbReference>
<feature type="transmembrane region" description="Helical" evidence="15">
    <location>
        <begin position="289"/>
        <end position="313"/>
    </location>
</feature>
<evidence type="ECO:0000256" key="13">
    <source>
        <dbReference type="ARBA" id="ARBA00023136"/>
    </source>
</evidence>
<organism evidence="18 19">
    <name type="scientific">Tritrichomonas foetus</name>
    <dbReference type="NCBI Taxonomy" id="1144522"/>
    <lineage>
        <taxon>Eukaryota</taxon>
        <taxon>Metamonada</taxon>
        <taxon>Parabasalia</taxon>
        <taxon>Tritrichomonadida</taxon>
        <taxon>Tritrichomonadidae</taxon>
        <taxon>Tritrichomonas</taxon>
    </lineage>
</organism>
<dbReference type="InterPro" id="IPR036412">
    <property type="entry name" value="HAD-like_sf"/>
</dbReference>
<dbReference type="InterPro" id="IPR004014">
    <property type="entry name" value="ATPase_P-typ_cation-transptr_N"/>
</dbReference>
<dbReference type="GeneID" id="94826360"/>
<feature type="transmembrane region" description="Helical" evidence="15">
    <location>
        <begin position="853"/>
        <end position="872"/>
    </location>
</feature>
<dbReference type="GO" id="GO:0005886">
    <property type="term" value="C:plasma membrane"/>
    <property type="evidence" value="ECO:0007669"/>
    <property type="project" value="TreeGrafter"/>
</dbReference>
<dbReference type="FunFam" id="1.20.1110.10:FF:000039">
    <property type="entry name" value="Calcium-transporting ATPase"/>
    <property type="match status" value="1"/>
</dbReference>